<name>A0A328TZ40_9BACL</name>
<evidence type="ECO:0000256" key="1">
    <source>
        <dbReference type="SAM" id="Phobius"/>
    </source>
</evidence>
<gene>
    <name evidence="2" type="ORF">DL346_22355</name>
</gene>
<dbReference type="EMBL" id="QLUW01000004">
    <property type="protein sequence ID" value="RAP74783.1"/>
    <property type="molecule type" value="Genomic_DNA"/>
</dbReference>
<dbReference type="Proteomes" id="UP000249260">
    <property type="component" value="Unassembled WGS sequence"/>
</dbReference>
<evidence type="ECO:0000313" key="3">
    <source>
        <dbReference type="Proteomes" id="UP000249260"/>
    </source>
</evidence>
<proteinExistence type="predicted"/>
<protein>
    <recommendedName>
        <fullName evidence="4">Major facilitator superfamily (MFS) profile domain-containing protein</fullName>
    </recommendedName>
</protein>
<keyword evidence="1" id="KW-0812">Transmembrane</keyword>
<reference evidence="2 3" key="1">
    <citation type="submission" date="2018-06" db="EMBL/GenBank/DDBJ databases">
        <title>Paenibacillus montanisoli sp. nov., isolated from mountain area soil.</title>
        <authorList>
            <person name="Wu M."/>
        </authorList>
    </citation>
    <scope>NUCLEOTIDE SEQUENCE [LARGE SCALE GENOMIC DNA]</scope>
    <source>
        <strain evidence="2 3">RA17</strain>
    </source>
</reference>
<keyword evidence="1" id="KW-0472">Membrane</keyword>
<accession>A0A328TZ40</accession>
<organism evidence="2 3">
    <name type="scientific">Paenibacillus montanisoli</name>
    <dbReference type="NCBI Taxonomy" id="2081970"/>
    <lineage>
        <taxon>Bacteria</taxon>
        <taxon>Bacillati</taxon>
        <taxon>Bacillota</taxon>
        <taxon>Bacilli</taxon>
        <taxon>Bacillales</taxon>
        <taxon>Paenibacillaceae</taxon>
        <taxon>Paenibacillus</taxon>
    </lineage>
</organism>
<keyword evidence="1" id="KW-1133">Transmembrane helix</keyword>
<evidence type="ECO:0000313" key="2">
    <source>
        <dbReference type="EMBL" id="RAP74783.1"/>
    </source>
</evidence>
<evidence type="ECO:0008006" key="4">
    <source>
        <dbReference type="Google" id="ProtNLM"/>
    </source>
</evidence>
<feature type="transmembrane region" description="Helical" evidence="1">
    <location>
        <begin position="74"/>
        <end position="99"/>
    </location>
</feature>
<comment type="caution">
    <text evidence="2">The sequence shown here is derived from an EMBL/GenBank/DDBJ whole genome shotgun (WGS) entry which is preliminary data.</text>
</comment>
<keyword evidence="3" id="KW-1185">Reference proteome</keyword>
<sequence>MIPLPFGNALLSSHFQSVVPAALQGRVFAFLHQINLTSSVLSFFALGPLVDRVLQPAAAIGELPWLLSVVGDHAGSGIAILYLASGTVIIAVSFLAMMLRAKK</sequence>
<dbReference type="AlphaFoldDB" id="A0A328TZ40"/>